<dbReference type="PANTHER" id="PTHR23017:SF3">
    <property type="entry name" value="G-PROTEIN COUPLED RECEPTORS FAMILY 1 PROFILE DOMAIN-CONTAINING PROTEIN"/>
    <property type="match status" value="1"/>
</dbReference>
<dbReference type="SUPFAM" id="SSF81321">
    <property type="entry name" value="Family A G protein-coupled receptor-like"/>
    <property type="match status" value="1"/>
</dbReference>
<dbReference type="PANTHER" id="PTHR23017">
    <property type="entry name" value="SERPENTINE RECEPTOR, CLASS X"/>
    <property type="match status" value="1"/>
</dbReference>
<reference evidence="4" key="1">
    <citation type="submission" date="2016-11" db="UniProtKB">
        <authorList>
            <consortium name="WormBaseParasite"/>
        </authorList>
    </citation>
    <scope>IDENTIFICATION</scope>
</reference>
<keyword evidence="1" id="KW-1133">Transmembrane helix</keyword>
<accession>A0A1I8AFI7</accession>
<keyword evidence="1" id="KW-0812">Transmembrane</keyword>
<feature type="transmembrane region" description="Helical" evidence="1">
    <location>
        <begin position="57"/>
        <end position="78"/>
    </location>
</feature>
<evidence type="ECO:0000256" key="1">
    <source>
        <dbReference type="SAM" id="Phobius"/>
    </source>
</evidence>
<keyword evidence="1" id="KW-0472">Membrane</keyword>
<dbReference type="Gene3D" id="1.20.1070.10">
    <property type="entry name" value="Rhodopsin 7-helix transmembrane proteins"/>
    <property type="match status" value="1"/>
</dbReference>
<dbReference type="AlphaFoldDB" id="A0A1I8AFI7"/>
<evidence type="ECO:0000313" key="3">
    <source>
        <dbReference type="Proteomes" id="UP000095287"/>
    </source>
</evidence>
<feature type="transmembrane region" description="Helical" evidence="1">
    <location>
        <begin position="253"/>
        <end position="274"/>
    </location>
</feature>
<feature type="transmembrane region" description="Helical" evidence="1">
    <location>
        <begin position="221"/>
        <end position="241"/>
    </location>
</feature>
<dbReference type="WBParaSite" id="L893_g543.t1">
    <property type="protein sequence ID" value="L893_g543.t1"/>
    <property type="gene ID" value="L893_g543"/>
</dbReference>
<sequence length="319" mass="36413">MNYTETSADDRLIGVSVMFLFGSLSLCINLFVIFGVKHSKSFGDVFGMICISQCSANCGNGGVFALLVAPITLINPAWHVTYWGSRCGQLLILFWNADLLSHLVTSVNRFCIMFFPMQYSHYFTKRVMKISIAIAWTISACQAAPYFNYDCTLQLDMKSQTFQFLLTPCTPYVALYFDWYYSLCLISLITITDLVTLWKITQMKTTADEDRNRRRSRDRRFFFQTITQGTIIITELTFYFYISTLVSNKWTQFAMTTFAWILAHTLDGFTVIVFNRELRSIKCSVVVTTSTSTTIAHSKVTSTLQSHVVSVPRHSDVTQ</sequence>
<feature type="domain" description="7TM GPCR serpentine receptor class x (Srx)" evidence="2">
    <location>
        <begin position="19"/>
        <end position="275"/>
    </location>
</feature>
<organism evidence="3 4">
    <name type="scientific">Steinernema glaseri</name>
    <dbReference type="NCBI Taxonomy" id="37863"/>
    <lineage>
        <taxon>Eukaryota</taxon>
        <taxon>Metazoa</taxon>
        <taxon>Ecdysozoa</taxon>
        <taxon>Nematoda</taxon>
        <taxon>Chromadorea</taxon>
        <taxon>Rhabditida</taxon>
        <taxon>Tylenchina</taxon>
        <taxon>Panagrolaimomorpha</taxon>
        <taxon>Strongyloidoidea</taxon>
        <taxon>Steinernematidae</taxon>
        <taxon>Steinernema</taxon>
    </lineage>
</organism>
<keyword evidence="3" id="KW-1185">Reference proteome</keyword>
<evidence type="ECO:0000259" key="2">
    <source>
        <dbReference type="Pfam" id="PF10328"/>
    </source>
</evidence>
<feature type="transmembrane region" description="Helical" evidence="1">
    <location>
        <begin position="179"/>
        <end position="200"/>
    </location>
</feature>
<evidence type="ECO:0000313" key="4">
    <source>
        <dbReference type="WBParaSite" id="L893_g543.t1"/>
    </source>
</evidence>
<dbReference type="Pfam" id="PF10328">
    <property type="entry name" value="7TM_GPCR_Srx"/>
    <property type="match status" value="1"/>
</dbReference>
<dbReference type="Proteomes" id="UP000095287">
    <property type="component" value="Unplaced"/>
</dbReference>
<feature type="transmembrane region" description="Helical" evidence="1">
    <location>
        <begin position="127"/>
        <end position="147"/>
    </location>
</feature>
<name>A0A1I8AFI7_9BILA</name>
<dbReference type="InterPro" id="IPR019430">
    <property type="entry name" value="7TM_GPCR_serpentine_rcpt_Srx"/>
</dbReference>
<proteinExistence type="predicted"/>
<feature type="transmembrane region" description="Helical" evidence="1">
    <location>
        <begin position="12"/>
        <end position="36"/>
    </location>
</feature>
<dbReference type="CDD" id="cd00637">
    <property type="entry name" value="7tm_classA_rhodopsin-like"/>
    <property type="match status" value="1"/>
</dbReference>
<protein>
    <submittedName>
        <fullName evidence="4">7TM_GPCR_Srx domain-containing protein</fullName>
    </submittedName>
</protein>